<feature type="chain" id="PRO_5039493804" description="Lipoprotein" evidence="2">
    <location>
        <begin position="18"/>
        <end position="183"/>
    </location>
</feature>
<evidence type="ECO:0000313" key="3">
    <source>
        <dbReference type="EMBL" id="SEP74680.1"/>
    </source>
</evidence>
<sequence length="183" mass="18973">MNRSLALITAAATLGLAACTSTPDVPAPGGTTSPSTTTVTTPPRAVAKADDRNRLGYGALKLGMTLEEAREAGLTDLTWASAGDRTCVADDAVAVSRKYGVVRITLPAGAKTSRGIGVGSTYADVRSAYPDATEYDDGWKAEVADNAAYSFAGNPEFVFFGDTDEVFRIKLGAVETDCTPALL</sequence>
<evidence type="ECO:0008006" key="5">
    <source>
        <dbReference type="Google" id="ProtNLM"/>
    </source>
</evidence>
<name>A0A1H9ADE0_9PSEU</name>
<dbReference type="AlphaFoldDB" id="A0A1H9ADE0"/>
<organism evidence="3 4">
    <name type="scientific">Lentzea albida</name>
    <dbReference type="NCBI Taxonomy" id="65499"/>
    <lineage>
        <taxon>Bacteria</taxon>
        <taxon>Bacillati</taxon>
        <taxon>Actinomycetota</taxon>
        <taxon>Actinomycetes</taxon>
        <taxon>Pseudonocardiales</taxon>
        <taxon>Pseudonocardiaceae</taxon>
        <taxon>Lentzea</taxon>
    </lineage>
</organism>
<keyword evidence="2" id="KW-0732">Signal</keyword>
<feature type="region of interest" description="Disordered" evidence="1">
    <location>
        <begin position="24"/>
        <end position="43"/>
    </location>
</feature>
<evidence type="ECO:0000256" key="2">
    <source>
        <dbReference type="SAM" id="SignalP"/>
    </source>
</evidence>
<accession>A0A1H9ADE0</accession>
<gene>
    <name evidence="3" type="ORF">SAMN04488000_101119</name>
</gene>
<keyword evidence="4" id="KW-1185">Reference proteome</keyword>
<evidence type="ECO:0000313" key="4">
    <source>
        <dbReference type="Proteomes" id="UP000199503"/>
    </source>
</evidence>
<dbReference type="EMBL" id="FOFV01000001">
    <property type="protein sequence ID" value="SEP74680.1"/>
    <property type="molecule type" value="Genomic_DNA"/>
</dbReference>
<dbReference type="Proteomes" id="UP000199503">
    <property type="component" value="Unassembled WGS sequence"/>
</dbReference>
<dbReference type="RefSeq" id="WP_089907765.1">
    <property type="nucleotide sequence ID" value="NZ_FOFV01000001.1"/>
</dbReference>
<dbReference type="PROSITE" id="PS51257">
    <property type="entry name" value="PROKAR_LIPOPROTEIN"/>
    <property type="match status" value="1"/>
</dbReference>
<reference evidence="4" key="1">
    <citation type="submission" date="2016-10" db="EMBL/GenBank/DDBJ databases">
        <authorList>
            <person name="Varghese N."/>
            <person name="Submissions S."/>
        </authorList>
    </citation>
    <scope>NUCLEOTIDE SEQUENCE [LARGE SCALE GENOMIC DNA]</scope>
    <source>
        <strain evidence="4">DSM 44437</strain>
    </source>
</reference>
<feature type="signal peptide" evidence="2">
    <location>
        <begin position="1"/>
        <end position="17"/>
    </location>
</feature>
<dbReference type="OrthoDB" id="3695075at2"/>
<proteinExistence type="predicted"/>
<evidence type="ECO:0000256" key="1">
    <source>
        <dbReference type="SAM" id="MobiDB-lite"/>
    </source>
</evidence>
<protein>
    <recommendedName>
        <fullName evidence="5">Lipoprotein</fullName>
    </recommendedName>
</protein>